<evidence type="ECO:0000256" key="2">
    <source>
        <dbReference type="HAMAP-Rule" id="MF_00048"/>
    </source>
</evidence>
<dbReference type="InterPro" id="IPR003509">
    <property type="entry name" value="UPF0102_YraN-like"/>
</dbReference>
<proteinExistence type="inferred from homology"/>
<dbReference type="NCBIfam" id="NF009150">
    <property type="entry name" value="PRK12497.1-3"/>
    <property type="match status" value="1"/>
</dbReference>
<dbReference type="InterPro" id="IPR011335">
    <property type="entry name" value="Restrct_endonuc-II-like"/>
</dbReference>
<comment type="similarity">
    <text evidence="1 2">Belongs to the UPF0102 family.</text>
</comment>
<dbReference type="InterPro" id="IPR011856">
    <property type="entry name" value="tRNA_endonuc-like_dom_sf"/>
</dbReference>
<dbReference type="EMBL" id="BSYJ01000002">
    <property type="protein sequence ID" value="GMG86630.1"/>
    <property type="molecule type" value="Genomic_DNA"/>
</dbReference>
<dbReference type="Proteomes" id="UP001224392">
    <property type="component" value="Unassembled WGS sequence"/>
</dbReference>
<evidence type="ECO:0000313" key="3">
    <source>
        <dbReference type="EMBL" id="GMG86630.1"/>
    </source>
</evidence>
<accession>A0ABQ6LX53</accession>
<comment type="caution">
    <text evidence="3">The sequence shown here is derived from an EMBL/GenBank/DDBJ whole genome shotgun (WGS) entry which is preliminary data.</text>
</comment>
<protein>
    <recommendedName>
        <fullName evidence="2">UPF0102 protein MNKW57_09510</fullName>
    </recommendedName>
</protein>
<dbReference type="CDD" id="cd20736">
    <property type="entry name" value="PoNe_Nuclease"/>
    <property type="match status" value="1"/>
</dbReference>
<dbReference type="PANTHER" id="PTHR34039:SF1">
    <property type="entry name" value="UPF0102 PROTEIN YRAN"/>
    <property type="match status" value="1"/>
</dbReference>
<name>A0ABQ6LX53_9GAMM</name>
<reference evidence="3 4" key="1">
    <citation type="submission" date="2023-04" db="EMBL/GenBank/DDBJ databases">
        <title>Marinobulbifer ophiurae gen. nov., sp. Nov., isolate from tissue of brittle star Ophioplocus japonicus.</title>
        <authorList>
            <person name="Kawano K."/>
            <person name="Sawayama S."/>
            <person name="Nakagawa S."/>
        </authorList>
    </citation>
    <scope>NUCLEOTIDE SEQUENCE [LARGE SCALE GENOMIC DNA]</scope>
    <source>
        <strain evidence="3 4">NKW57</strain>
    </source>
</reference>
<dbReference type="SUPFAM" id="SSF52980">
    <property type="entry name" value="Restriction endonuclease-like"/>
    <property type="match status" value="1"/>
</dbReference>
<sequence>MNGITTTAGTGSRAESAAADFLQQQGLRIIEKNFSCKVGELDLIAQDGQHLVFVEVRYRKTDHYGGALASVDQRKQRKLLNAAQFYLQRRRINAPCRFDIVAITGPLGTDTTRINWVRNAFGTY</sequence>
<dbReference type="Gene3D" id="3.40.1350.10">
    <property type="match status" value="1"/>
</dbReference>
<organism evidence="3 4">
    <name type="scientific">Biformimicrobium ophioploci</name>
    <dbReference type="NCBI Taxonomy" id="3036711"/>
    <lineage>
        <taxon>Bacteria</taxon>
        <taxon>Pseudomonadati</taxon>
        <taxon>Pseudomonadota</taxon>
        <taxon>Gammaproteobacteria</taxon>
        <taxon>Cellvibrionales</taxon>
        <taxon>Microbulbiferaceae</taxon>
        <taxon>Biformimicrobium</taxon>
    </lineage>
</organism>
<dbReference type="HAMAP" id="MF_00048">
    <property type="entry name" value="UPF0102"/>
    <property type="match status" value="1"/>
</dbReference>
<keyword evidence="4" id="KW-1185">Reference proteome</keyword>
<dbReference type="Pfam" id="PF02021">
    <property type="entry name" value="UPF0102"/>
    <property type="match status" value="1"/>
</dbReference>
<dbReference type="RefSeq" id="WP_285763185.1">
    <property type="nucleotide sequence ID" value="NZ_BSYJ01000002.1"/>
</dbReference>
<gene>
    <name evidence="3" type="ORF">MNKW57_09510</name>
</gene>
<evidence type="ECO:0000256" key="1">
    <source>
        <dbReference type="ARBA" id="ARBA00006738"/>
    </source>
</evidence>
<evidence type="ECO:0000313" key="4">
    <source>
        <dbReference type="Proteomes" id="UP001224392"/>
    </source>
</evidence>
<dbReference type="NCBIfam" id="TIGR00252">
    <property type="entry name" value="YraN family protein"/>
    <property type="match status" value="1"/>
</dbReference>
<dbReference type="PANTHER" id="PTHR34039">
    <property type="entry name" value="UPF0102 PROTEIN YRAN"/>
    <property type="match status" value="1"/>
</dbReference>